<accession>A0A6H5H622</accession>
<protein>
    <submittedName>
        <fullName evidence="2">Uncharacterized protein</fullName>
    </submittedName>
</protein>
<dbReference type="AlphaFoldDB" id="A0A6H5H622"/>
<sequence>RAVQNYRISVISAEAIFCPFSGRFCGPRPQVGQPGRAPAIARVTRELSGIAPLRMTSTRDPNGQIGTTGIGRGLPNTRRAARAVENNRPASRSEPTAAERPSESVGQPAATCQFSWLVEPALSSANRTFSETAESDAKTLYGIWKYCVLPAHYCVPHNNVNRRRSKMSDFKAIFRVSDVLTPTLIPRPSFA</sequence>
<feature type="compositionally biased region" description="Polar residues" evidence="1">
    <location>
        <begin position="55"/>
        <end position="65"/>
    </location>
</feature>
<evidence type="ECO:0000313" key="2">
    <source>
        <dbReference type="EMBL" id="CAB0012790.1"/>
    </source>
</evidence>
<proteinExistence type="predicted"/>
<organism evidence="2 3">
    <name type="scientific">Nesidiocoris tenuis</name>
    <dbReference type="NCBI Taxonomy" id="355587"/>
    <lineage>
        <taxon>Eukaryota</taxon>
        <taxon>Metazoa</taxon>
        <taxon>Ecdysozoa</taxon>
        <taxon>Arthropoda</taxon>
        <taxon>Hexapoda</taxon>
        <taxon>Insecta</taxon>
        <taxon>Pterygota</taxon>
        <taxon>Neoptera</taxon>
        <taxon>Paraneoptera</taxon>
        <taxon>Hemiptera</taxon>
        <taxon>Heteroptera</taxon>
        <taxon>Panheteroptera</taxon>
        <taxon>Cimicomorpha</taxon>
        <taxon>Miridae</taxon>
        <taxon>Dicyphina</taxon>
        <taxon>Nesidiocoris</taxon>
    </lineage>
</organism>
<keyword evidence="3" id="KW-1185">Reference proteome</keyword>
<reference evidence="2 3" key="1">
    <citation type="submission" date="2020-02" db="EMBL/GenBank/DDBJ databases">
        <authorList>
            <person name="Ferguson B K."/>
        </authorList>
    </citation>
    <scope>NUCLEOTIDE SEQUENCE [LARGE SCALE GENOMIC DNA]</scope>
</reference>
<evidence type="ECO:0000313" key="3">
    <source>
        <dbReference type="Proteomes" id="UP000479000"/>
    </source>
</evidence>
<evidence type="ECO:0000256" key="1">
    <source>
        <dbReference type="SAM" id="MobiDB-lite"/>
    </source>
</evidence>
<feature type="region of interest" description="Disordered" evidence="1">
    <location>
        <begin position="54"/>
        <end position="105"/>
    </location>
</feature>
<dbReference type="Proteomes" id="UP000479000">
    <property type="component" value="Unassembled WGS sequence"/>
</dbReference>
<name>A0A6H5H622_9HEMI</name>
<feature type="non-terminal residue" evidence="2">
    <location>
        <position position="1"/>
    </location>
</feature>
<gene>
    <name evidence="2" type="ORF">NTEN_LOCUS17484</name>
</gene>
<dbReference type="EMBL" id="CADCXU010025639">
    <property type="protein sequence ID" value="CAB0012790.1"/>
    <property type="molecule type" value="Genomic_DNA"/>
</dbReference>